<protein>
    <submittedName>
        <fullName evidence="2">Uncharacterized protein</fullName>
    </submittedName>
</protein>
<sequence>MTTARRPGALALLGALTLALSSCSLLPAGDGPELADDDVITIGNSAAGMFGYFGHGSTTVAADTISQRYELPNGAEIYETTDELDPEARDLIEVRAGKYVAWEGKLSEKRRAPCTDIAATSVSISGSITHDSDVQDCADDTPLHTLKQSVRDAEPELFGQLAHPIDDWTIEIRPWTEEGPAGGGPDESAPIERYELSAAQHEIGMGITAQNAPADWGADLAPEEGNGAPLGWDNTGLVLTDLNAFLLNQKTLGCGDQTGEIRMTKHGKPAQTWTYRLCPGQHSEALAQTLRGL</sequence>
<feature type="chain" id="PRO_5046085495" evidence="1">
    <location>
        <begin position="28"/>
        <end position="293"/>
    </location>
</feature>
<keyword evidence="1" id="KW-0732">Signal</keyword>
<comment type="caution">
    <text evidence="2">The sequence shown here is derived from an EMBL/GenBank/DDBJ whole genome shotgun (WGS) entry which is preliminary data.</text>
</comment>
<dbReference type="RefSeq" id="WP_343924878.1">
    <property type="nucleotide sequence ID" value="NZ_BAAAIR010000043.1"/>
</dbReference>
<organism evidence="2 3">
    <name type="scientific">Brachybacterium tyrofermentans</name>
    <dbReference type="NCBI Taxonomy" id="47848"/>
    <lineage>
        <taxon>Bacteria</taxon>
        <taxon>Bacillati</taxon>
        <taxon>Actinomycetota</taxon>
        <taxon>Actinomycetes</taxon>
        <taxon>Micrococcales</taxon>
        <taxon>Dermabacteraceae</taxon>
        <taxon>Brachybacterium</taxon>
    </lineage>
</organism>
<feature type="signal peptide" evidence="1">
    <location>
        <begin position="1"/>
        <end position="27"/>
    </location>
</feature>
<evidence type="ECO:0000313" key="2">
    <source>
        <dbReference type="EMBL" id="MFC5298078.1"/>
    </source>
</evidence>
<dbReference type="PROSITE" id="PS51257">
    <property type="entry name" value="PROKAR_LIPOPROTEIN"/>
    <property type="match status" value="1"/>
</dbReference>
<keyword evidence="3" id="KW-1185">Reference proteome</keyword>
<proteinExistence type="predicted"/>
<name>A0ABW0FH61_9MICO</name>
<accession>A0ABW0FH61</accession>
<dbReference type="EMBL" id="JBHSLN010000024">
    <property type="protein sequence ID" value="MFC5298078.1"/>
    <property type="molecule type" value="Genomic_DNA"/>
</dbReference>
<evidence type="ECO:0000256" key="1">
    <source>
        <dbReference type="SAM" id="SignalP"/>
    </source>
</evidence>
<dbReference type="GeneID" id="303297996"/>
<reference evidence="3" key="1">
    <citation type="journal article" date="2019" name="Int. J. Syst. Evol. Microbiol.">
        <title>The Global Catalogue of Microorganisms (GCM) 10K type strain sequencing project: providing services to taxonomists for standard genome sequencing and annotation.</title>
        <authorList>
            <consortium name="The Broad Institute Genomics Platform"/>
            <consortium name="The Broad Institute Genome Sequencing Center for Infectious Disease"/>
            <person name="Wu L."/>
            <person name="Ma J."/>
        </authorList>
    </citation>
    <scope>NUCLEOTIDE SEQUENCE [LARGE SCALE GENOMIC DNA]</scope>
    <source>
        <strain evidence="3">CGMCC 1.16455</strain>
    </source>
</reference>
<gene>
    <name evidence="2" type="ORF">ACFPK8_11200</name>
</gene>
<evidence type="ECO:0000313" key="3">
    <source>
        <dbReference type="Proteomes" id="UP001595937"/>
    </source>
</evidence>
<dbReference type="Proteomes" id="UP001595937">
    <property type="component" value="Unassembled WGS sequence"/>
</dbReference>